<feature type="domain" description="Uncharacterized protein TP-0789" evidence="1">
    <location>
        <begin position="84"/>
        <end position="266"/>
    </location>
</feature>
<dbReference type="Gene3D" id="2.50.20.10">
    <property type="entry name" value="Lipoprotein localisation LolA/LolB/LppX"/>
    <property type="match status" value="1"/>
</dbReference>
<organism evidence="2">
    <name type="scientific">marine sediment metagenome</name>
    <dbReference type="NCBI Taxonomy" id="412755"/>
    <lineage>
        <taxon>unclassified sequences</taxon>
        <taxon>metagenomes</taxon>
        <taxon>ecological metagenomes</taxon>
    </lineage>
</organism>
<dbReference type="InterPro" id="IPR033399">
    <property type="entry name" value="TP_0789-like"/>
</dbReference>
<proteinExistence type="predicted"/>
<protein>
    <recommendedName>
        <fullName evidence="1">Uncharacterized protein TP-0789 domain-containing protein</fullName>
    </recommendedName>
</protein>
<accession>A0A0F9R7C6</accession>
<dbReference type="AlphaFoldDB" id="A0A0F9R7C6"/>
<comment type="caution">
    <text evidence="2">The sequence shown here is derived from an EMBL/GenBank/DDBJ whole genome shotgun (WGS) entry which is preliminary data.</text>
</comment>
<reference evidence="2" key="1">
    <citation type="journal article" date="2015" name="Nature">
        <title>Complex archaea that bridge the gap between prokaryotes and eukaryotes.</title>
        <authorList>
            <person name="Spang A."/>
            <person name="Saw J.H."/>
            <person name="Jorgensen S.L."/>
            <person name="Zaremba-Niedzwiedzka K."/>
            <person name="Martijn J."/>
            <person name="Lind A.E."/>
            <person name="van Eijk R."/>
            <person name="Schleper C."/>
            <person name="Guy L."/>
            <person name="Ettema T.J."/>
        </authorList>
    </citation>
    <scope>NUCLEOTIDE SEQUENCE</scope>
</reference>
<dbReference type="Pfam" id="PF17131">
    <property type="entry name" value="LolA_like"/>
    <property type="match status" value="1"/>
</dbReference>
<gene>
    <name evidence="2" type="ORF">LCGC14_0927880</name>
</gene>
<name>A0A0F9R7C6_9ZZZZ</name>
<dbReference type="EMBL" id="LAZR01003170">
    <property type="protein sequence ID" value="KKN21201.1"/>
    <property type="molecule type" value="Genomic_DNA"/>
</dbReference>
<evidence type="ECO:0000313" key="2">
    <source>
        <dbReference type="EMBL" id="KKN21201.1"/>
    </source>
</evidence>
<sequence>MQRKHKTEWFLCTVMCVVTVGMLSAPVGAVSEDLTGEDILDRIEQESAVTESGTGVINLITENKRGDQRSSTVRMYRREDEGVEKQLLEYLEPADVKGTKFLSIAEEGKEDLMYIYFPFLGRERRIAAGEESDSFMGTDFTYEEIGSGQTYQEEYDALRLKDEVLEEYPCYVLRLTPQGEDSDYTYIKMWVWQEEFLVLRIEFYEEDERLTKTLSNSDIREEDGDYMPHRIVMTDEIKGTKTIIEILETKEEELSDDYFTLRYLRR</sequence>
<dbReference type="CDD" id="cd16329">
    <property type="entry name" value="LolA_like"/>
    <property type="match status" value="1"/>
</dbReference>
<evidence type="ECO:0000259" key="1">
    <source>
        <dbReference type="Pfam" id="PF17131"/>
    </source>
</evidence>